<evidence type="ECO:0000256" key="1">
    <source>
        <dbReference type="SAM" id="MobiDB-lite"/>
    </source>
</evidence>
<evidence type="ECO:0000313" key="3">
    <source>
        <dbReference type="EMBL" id="CAB4174316.1"/>
    </source>
</evidence>
<evidence type="ECO:0000313" key="2">
    <source>
        <dbReference type="EMBL" id="CAB4154842.1"/>
    </source>
</evidence>
<dbReference type="EMBL" id="LR797189">
    <property type="protein sequence ID" value="CAB4192141.1"/>
    <property type="molecule type" value="Genomic_DNA"/>
</dbReference>
<dbReference type="EMBL" id="LR796908">
    <property type="protein sequence ID" value="CAB4174316.1"/>
    <property type="molecule type" value="Genomic_DNA"/>
</dbReference>
<sequence length="636" mass="70162">MQNPDDLIARARKYLVTLPDSIEGQQGHAALFRAATVLAHGFAFDEATALDLLREYNVARCSPAWDEKALERKIREANNRTHTKPRGYLLGDSRALTTQRPLKTPQKPAQTPRKATLANLPAVEPVAFKPSDTLTIVDFFAACFNPEDQVQIETPAELNADGKGRPTGKGIVKTVLDWQNSVDLDPALYGGPAGAFVRINPVKDAEGKDASVSAYRHVLLEWDTGEKQEQLARIYRSNLPVSAIVDSGGKSVHAWVRVDAADRAEYDARVGQVYDLFADCPPDKQNKNPSRFTRLPFAKRGNALQALIKTCVGFADWATWSDWKAEMDAIEQEKADGTEQFDLEALDAFDPKADATVLVGKERRWLCKGYVLQIVGFSGSGKSSLAMQMCVQWARGLNLFGLQPVRPLRIVICQSENDFGDTAEAFAGSVRGLTSHEKLKLKDNLVIVRNSKAIGPAFPVFLKRLCERHKPDIVLVDPLLAYAGFDIADQALTTDWLRNQIFPIVQETGIALIYMHHTTKPKSADDLDSMTPTQLAYLGAGCSEWVNFARDSGYLFRTKGDGDTPVYKFGFSKRQSRSGLKNSEGKYTQFAKIAHSDEPGVIRWEYAGGDAMLNQPTRRKPNPSPSAGSVGGFDIN</sequence>
<feature type="region of interest" description="Disordered" evidence="1">
    <location>
        <begin position="94"/>
        <end position="113"/>
    </location>
</feature>
<dbReference type="SUPFAM" id="SSF52540">
    <property type="entry name" value="P-loop containing nucleoside triphosphate hydrolases"/>
    <property type="match status" value="1"/>
</dbReference>
<name>A0A6J5RF31_9CAUD</name>
<evidence type="ECO:0000313" key="4">
    <source>
        <dbReference type="EMBL" id="CAB4192141.1"/>
    </source>
</evidence>
<protein>
    <submittedName>
        <fullName evidence="4">AAA domain containing protein</fullName>
    </submittedName>
</protein>
<accession>A0A6J5RF31</accession>
<organism evidence="4">
    <name type="scientific">uncultured Caudovirales phage</name>
    <dbReference type="NCBI Taxonomy" id="2100421"/>
    <lineage>
        <taxon>Viruses</taxon>
        <taxon>Duplodnaviria</taxon>
        <taxon>Heunggongvirae</taxon>
        <taxon>Uroviricota</taxon>
        <taxon>Caudoviricetes</taxon>
        <taxon>Peduoviridae</taxon>
        <taxon>Maltschvirus</taxon>
        <taxon>Maltschvirus maltsch</taxon>
    </lineage>
</organism>
<reference evidence="4" key="1">
    <citation type="submission" date="2020-05" db="EMBL/GenBank/DDBJ databases">
        <authorList>
            <person name="Chiriac C."/>
            <person name="Salcher M."/>
            <person name="Ghai R."/>
            <person name="Kavagutti S V."/>
        </authorList>
    </citation>
    <scope>NUCLEOTIDE SEQUENCE</scope>
</reference>
<dbReference type="Gene3D" id="3.40.50.300">
    <property type="entry name" value="P-loop containing nucleotide triphosphate hydrolases"/>
    <property type="match status" value="1"/>
</dbReference>
<evidence type="ECO:0000313" key="5">
    <source>
        <dbReference type="EMBL" id="CAB5230446.1"/>
    </source>
</evidence>
<dbReference type="EMBL" id="LR796621">
    <property type="protein sequence ID" value="CAB4154842.1"/>
    <property type="molecule type" value="Genomic_DNA"/>
</dbReference>
<gene>
    <name evidence="4" type="ORF">UFOVP1232_3</name>
    <name evidence="5" type="ORF">UFOVP1572_10</name>
    <name evidence="2" type="ORF">UFOVP644_37</name>
    <name evidence="3" type="ORF">UFOVP958_41</name>
</gene>
<dbReference type="EMBL" id="LR798421">
    <property type="protein sequence ID" value="CAB5230446.1"/>
    <property type="molecule type" value="Genomic_DNA"/>
</dbReference>
<proteinExistence type="predicted"/>
<dbReference type="Pfam" id="PF13481">
    <property type="entry name" value="AAA_25"/>
    <property type="match status" value="1"/>
</dbReference>
<dbReference type="InterPro" id="IPR027417">
    <property type="entry name" value="P-loop_NTPase"/>
</dbReference>
<feature type="region of interest" description="Disordered" evidence="1">
    <location>
        <begin position="612"/>
        <end position="636"/>
    </location>
</feature>